<name>A0AAJ2PTD0_9ACTN</name>
<feature type="transmembrane region" description="Helical" evidence="1">
    <location>
        <begin position="40"/>
        <end position="60"/>
    </location>
</feature>
<evidence type="ECO:0000313" key="2">
    <source>
        <dbReference type="EMBL" id="MDX3132831.1"/>
    </source>
</evidence>
<organism evidence="2 3">
    <name type="scientific">Streptomyces europaeiscabiei</name>
    <dbReference type="NCBI Taxonomy" id="146819"/>
    <lineage>
        <taxon>Bacteria</taxon>
        <taxon>Bacillati</taxon>
        <taxon>Actinomycetota</taxon>
        <taxon>Actinomycetes</taxon>
        <taxon>Kitasatosporales</taxon>
        <taxon>Streptomycetaceae</taxon>
        <taxon>Streptomyces</taxon>
    </lineage>
</organism>
<comment type="caution">
    <text evidence="2">The sequence shown here is derived from an EMBL/GenBank/DDBJ whole genome shotgun (WGS) entry which is preliminary data.</text>
</comment>
<proteinExistence type="predicted"/>
<gene>
    <name evidence="2" type="ORF">PV367_24325</name>
</gene>
<dbReference type="RefSeq" id="WP_319694169.1">
    <property type="nucleotide sequence ID" value="NZ_JARAWN010000166.1"/>
</dbReference>
<evidence type="ECO:0000313" key="3">
    <source>
        <dbReference type="Proteomes" id="UP001273589"/>
    </source>
</evidence>
<sequence>MVGADWALFVVSLVFLGLPALWIALLLVLGWSENGWGNRILRVLGALCLVATAVSLAWYLPSRNVECRQDPTSSACAPIEAP</sequence>
<keyword evidence="1" id="KW-1133">Transmembrane helix</keyword>
<protein>
    <submittedName>
        <fullName evidence="2">Uncharacterized protein</fullName>
    </submittedName>
</protein>
<feature type="transmembrane region" description="Helical" evidence="1">
    <location>
        <begin position="6"/>
        <end position="28"/>
    </location>
</feature>
<keyword evidence="1" id="KW-0472">Membrane</keyword>
<accession>A0AAJ2PTD0</accession>
<reference evidence="2" key="1">
    <citation type="journal article" date="2023" name="Microb. Genom.">
        <title>Mesoterricola silvestris gen. nov., sp. nov., Mesoterricola sediminis sp. nov., Geothrix oryzae sp. nov., Geothrix edaphica sp. nov., Geothrix rubra sp. nov., and Geothrix limicola sp. nov., six novel members of Acidobacteriota isolated from soils.</title>
        <authorList>
            <person name="Weisberg A.J."/>
            <person name="Pearce E."/>
            <person name="Kramer C.G."/>
            <person name="Chang J.H."/>
            <person name="Clarke C.R."/>
        </authorList>
    </citation>
    <scope>NUCLEOTIDE SEQUENCE</scope>
    <source>
        <strain evidence="2">ND06-05F</strain>
    </source>
</reference>
<evidence type="ECO:0000256" key="1">
    <source>
        <dbReference type="SAM" id="Phobius"/>
    </source>
</evidence>
<dbReference type="AlphaFoldDB" id="A0AAJ2PTD0"/>
<dbReference type="EMBL" id="JARAWN010000166">
    <property type="protein sequence ID" value="MDX3132831.1"/>
    <property type="molecule type" value="Genomic_DNA"/>
</dbReference>
<dbReference type="Proteomes" id="UP001273589">
    <property type="component" value="Unassembled WGS sequence"/>
</dbReference>
<keyword evidence="1" id="KW-0812">Transmembrane</keyword>